<sequence>MARDCSVVVTAGGSYGDRWLALVCMAVAAGVMMDLNDVGNASAGTGDNKAAVREAVMGLNEGNQELNLVVKKKKLLLLVVRNFKEEMMLFKYEMKARNGHGFDSELFEALLQLRMEAELQVLVAMQLVPMGLCNCRWRLQMGSDSDVQLQMKLQEELEVKLSLRCSAE</sequence>
<gene>
    <name evidence="1" type="ORF">C5167_048419</name>
</gene>
<proteinExistence type="predicted"/>
<name>A0A4Y7KJ97_PAPSO</name>
<dbReference type="EMBL" id="CM010722">
    <property type="protein sequence ID" value="RZC72927.1"/>
    <property type="molecule type" value="Genomic_DNA"/>
</dbReference>
<accession>A0A4Y7KJ97</accession>
<evidence type="ECO:0000313" key="2">
    <source>
        <dbReference type="Proteomes" id="UP000316621"/>
    </source>
</evidence>
<dbReference type="Gramene" id="RZC72927">
    <property type="protein sequence ID" value="RZC72927"/>
    <property type="gene ID" value="C5167_048419"/>
</dbReference>
<reference evidence="1 2" key="1">
    <citation type="journal article" date="2018" name="Science">
        <title>The opium poppy genome and morphinan production.</title>
        <authorList>
            <person name="Guo L."/>
            <person name="Winzer T."/>
            <person name="Yang X."/>
            <person name="Li Y."/>
            <person name="Ning Z."/>
            <person name="He Z."/>
            <person name="Teodor R."/>
            <person name="Lu Y."/>
            <person name="Bowser T.A."/>
            <person name="Graham I.A."/>
            <person name="Ye K."/>
        </authorList>
    </citation>
    <scope>NUCLEOTIDE SEQUENCE [LARGE SCALE GENOMIC DNA]</scope>
    <source>
        <strain evidence="2">cv. HN1</strain>
        <tissue evidence="1">Leaves</tissue>
    </source>
</reference>
<dbReference type="AlphaFoldDB" id="A0A4Y7KJ97"/>
<keyword evidence="2" id="KW-1185">Reference proteome</keyword>
<dbReference type="Proteomes" id="UP000316621">
    <property type="component" value="Chromosome 8"/>
</dbReference>
<evidence type="ECO:0000313" key="1">
    <source>
        <dbReference type="EMBL" id="RZC72927.1"/>
    </source>
</evidence>
<protein>
    <submittedName>
        <fullName evidence="1">Uncharacterized protein</fullName>
    </submittedName>
</protein>
<organism evidence="1 2">
    <name type="scientific">Papaver somniferum</name>
    <name type="common">Opium poppy</name>
    <dbReference type="NCBI Taxonomy" id="3469"/>
    <lineage>
        <taxon>Eukaryota</taxon>
        <taxon>Viridiplantae</taxon>
        <taxon>Streptophyta</taxon>
        <taxon>Embryophyta</taxon>
        <taxon>Tracheophyta</taxon>
        <taxon>Spermatophyta</taxon>
        <taxon>Magnoliopsida</taxon>
        <taxon>Ranunculales</taxon>
        <taxon>Papaveraceae</taxon>
        <taxon>Papaveroideae</taxon>
        <taxon>Papaver</taxon>
    </lineage>
</organism>